<feature type="region of interest" description="Disordered" evidence="1">
    <location>
        <begin position="22"/>
        <end position="62"/>
    </location>
</feature>
<dbReference type="EMBL" id="CP063208">
    <property type="protein sequence ID" value="QOS14105.1"/>
    <property type="molecule type" value="Genomic_DNA"/>
</dbReference>
<sequence length="62" mass="6737">MVVILVAVRHLVAATALLKPSEPDSCRVLNTPESVTGHPSSDEIRSDRHQGRHPPQNLSNVC</sequence>
<keyword evidence="2" id="KW-0614">Plasmid</keyword>
<evidence type="ECO:0000313" key="2">
    <source>
        <dbReference type="EMBL" id="QOS14105.1"/>
    </source>
</evidence>
<protein>
    <submittedName>
        <fullName evidence="2">Uncharacterized protein</fullName>
    </submittedName>
</protein>
<proteinExistence type="predicted"/>
<accession>A0A871BN23</accession>
<name>A0A871BN23_HALGI</name>
<geneLocation type="plasmid" evidence="2 3">
    <name>pHGLR3</name>
</geneLocation>
<reference evidence="2" key="1">
    <citation type="journal article" date="2021" name="Front. Microbiol.">
        <title>Cellular and Genomic Properties of Haloferax gibbonsii LR2-5, the Host of Euryarchaeal Virus HFTV1.</title>
        <authorList>
            <person name="Tittes C."/>
            <person name="Schwarzer S."/>
            <person name="Pfeiffer F."/>
            <person name="Dyall-Smith M."/>
            <person name="Rodriguez-Franco M."/>
            <person name="Oksanen H.M."/>
            <person name="Quax T.E.F."/>
        </authorList>
    </citation>
    <scope>NUCLEOTIDE SEQUENCE</scope>
    <source>
        <strain evidence="2">LR2-5</strain>
    </source>
</reference>
<evidence type="ECO:0000313" key="3">
    <source>
        <dbReference type="Proteomes" id="UP000663064"/>
    </source>
</evidence>
<evidence type="ECO:0000256" key="1">
    <source>
        <dbReference type="SAM" id="MobiDB-lite"/>
    </source>
</evidence>
<organism evidence="2 3">
    <name type="scientific">Haloferax gibbonsii</name>
    <dbReference type="NCBI Taxonomy" id="35746"/>
    <lineage>
        <taxon>Archaea</taxon>
        <taxon>Methanobacteriati</taxon>
        <taxon>Methanobacteriota</taxon>
        <taxon>Stenosarchaea group</taxon>
        <taxon>Halobacteria</taxon>
        <taxon>Halobacteriales</taxon>
        <taxon>Haloferacaceae</taxon>
        <taxon>Haloferax</taxon>
    </lineage>
</organism>
<dbReference type="AlphaFoldDB" id="A0A871BN23"/>
<feature type="compositionally biased region" description="Basic and acidic residues" evidence="1">
    <location>
        <begin position="40"/>
        <end position="49"/>
    </location>
</feature>
<dbReference type="Proteomes" id="UP000663064">
    <property type="component" value="Plasmid pHGLR3"/>
</dbReference>
<gene>
    <name evidence="2" type="ORF">HfgLR_25130</name>
</gene>